<reference evidence="1 2" key="1">
    <citation type="journal article" date="2022" name="Hortic Res">
        <title>A haplotype resolved chromosomal level avocado genome allows analysis of novel avocado genes.</title>
        <authorList>
            <person name="Nath O."/>
            <person name="Fletcher S.J."/>
            <person name="Hayward A."/>
            <person name="Shaw L.M."/>
            <person name="Masouleh A.K."/>
            <person name="Furtado A."/>
            <person name="Henry R.J."/>
            <person name="Mitter N."/>
        </authorList>
    </citation>
    <scope>NUCLEOTIDE SEQUENCE [LARGE SCALE GENOMIC DNA]</scope>
    <source>
        <strain evidence="2">cv. Hass</strain>
    </source>
</reference>
<dbReference type="EMBL" id="CM056813">
    <property type="protein sequence ID" value="KAJ8640719.1"/>
    <property type="molecule type" value="Genomic_DNA"/>
</dbReference>
<organism evidence="1 2">
    <name type="scientific">Persea americana</name>
    <name type="common">Avocado</name>
    <dbReference type="NCBI Taxonomy" id="3435"/>
    <lineage>
        <taxon>Eukaryota</taxon>
        <taxon>Viridiplantae</taxon>
        <taxon>Streptophyta</taxon>
        <taxon>Embryophyta</taxon>
        <taxon>Tracheophyta</taxon>
        <taxon>Spermatophyta</taxon>
        <taxon>Magnoliopsida</taxon>
        <taxon>Magnoliidae</taxon>
        <taxon>Laurales</taxon>
        <taxon>Lauraceae</taxon>
        <taxon>Persea</taxon>
    </lineage>
</organism>
<sequence length="486" mass="54571">MKQSSYHDTSGIKIPGSPLLLTTYHSNLCSHPTFVSYIYKQRETTNTHLLVFLPSLLRPTTSSSLLTSISPLHLQQCTGRRSYQCAIPQAIRSPVHMCLLVFFFLSLYGYLAFSVSLRYGYYGNHHLVLGPNSSRLMEASSVFVEQIRVRGDARKGLLLYGFLEKPELSLETNWTASNYLFAEAYGRQGFSLWLNKGSRLQITWKIQHRRSGDMLVVLIKGERNFETLMKQPTTSHALGFMKLTDDNGEAEYTVEEDDSYYIGVVNLYHQSIVVEMKLDLSSKIYDTTRAKSQCSTAEGCCMLKLPFPNTQYVVLATPNDDNGDAWYVELSFVGRLVTYVVILGFLVLIICLLFKYIGACENARVAEEEAAETTETETETDPLVPTKEIQCLYGAMEEDDSEAGLDSSSSDLYDGKICVICYDERRNCFFVPCGHCATCYACAQRIVDGDNKACPICRSEDVKEGIKVRLDFSGCLRISVGVKCTL</sequence>
<comment type="caution">
    <text evidence="1">The sequence shown here is derived from an EMBL/GenBank/DDBJ whole genome shotgun (WGS) entry which is preliminary data.</text>
</comment>
<protein>
    <submittedName>
        <fullName evidence="1">Uncharacterized protein</fullName>
    </submittedName>
</protein>
<proteinExistence type="predicted"/>
<dbReference type="Proteomes" id="UP001234297">
    <property type="component" value="Chromosome 5"/>
</dbReference>
<evidence type="ECO:0000313" key="2">
    <source>
        <dbReference type="Proteomes" id="UP001234297"/>
    </source>
</evidence>
<keyword evidence="2" id="KW-1185">Reference proteome</keyword>
<evidence type="ECO:0000313" key="1">
    <source>
        <dbReference type="EMBL" id="KAJ8640719.1"/>
    </source>
</evidence>
<accession>A0ACC2M4W8</accession>
<gene>
    <name evidence="1" type="ORF">MRB53_017413</name>
</gene>
<name>A0ACC2M4W8_PERAE</name>